<dbReference type="EMBL" id="BMYO01000003">
    <property type="protein sequence ID" value="GHD60823.1"/>
    <property type="molecule type" value="Genomic_DNA"/>
</dbReference>
<gene>
    <name evidence="2" type="ORF">GCM10007350_14460</name>
</gene>
<evidence type="ECO:0000313" key="2">
    <source>
        <dbReference type="EMBL" id="GHD60823.1"/>
    </source>
</evidence>
<reference evidence="3" key="1">
    <citation type="journal article" date="2019" name="Int. J. Syst. Evol. Microbiol.">
        <title>The Global Catalogue of Microorganisms (GCM) 10K type strain sequencing project: providing services to taxonomists for standard genome sequencing and annotation.</title>
        <authorList>
            <consortium name="The Broad Institute Genomics Platform"/>
            <consortium name="The Broad Institute Genome Sequencing Center for Infectious Disease"/>
            <person name="Wu L."/>
            <person name="Ma J."/>
        </authorList>
    </citation>
    <scope>NUCLEOTIDE SEQUENCE [LARGE SCALE GENOMIC DNA]</scope>
    <source>
        <strain evidence="3">KCTC 23701</strain>
    </source>
</reference>
<organism evidence="2 3">
    <name type="scientific">Jeongeupia chitinilytica</name>
    <dbReference type="NCBI Taxonomy" id="1041641"/>
    <lineage>
        <taxon>Bacteria</taxon>
        <taxon>Pseudomonadati</taxon>
        <taxon>Pseudomonadota</taxon>
        <taxon>Betaproteobacteria</taxon>
        <taxon>Neisseriales</taxon>
        <taxon>Chitinibacteraceae</taxon>
        <taxon>Jeongeupia</taxon>
    </lineage>
</organism>
<feature type="domain" description="DJ-1/PfpI" evidence="1">
    <location>
        <begin position="13"/>
        <end position="189"/>
    </location>
</feature>
<evidence type="ECO:0000313" key="3">
    <source>
        <dbReference type="Proteomes" id="UP000604737"/>
    </source>
</evidence>
<accession>A0ABQ3H0W2</accession>
<dbReference type="InterPro" id="IPR029062">
    <property type="entry name" value="Class_I_gatase-like"/>
</dbReference>
<dbReference type="RefSeq" id="WP_189459507.1">
    <property type="nucleotide sequence ID" value="NZ_BMYO01000003.1"/>
</dbReference>
<dbReference type="Gene3D" id="3.40.50.880">
    <property type="match status" value="1"/>
</dbReference>
<dbReference type="InterPro" id="IPR052158">
    <property type="entry name" value="INH-QAR"/>
</dbReference>
<sequence length="255" mass="27104">MTEQNKFVIGIAVYNGVDLMDVAAPYELFNWMASLESQYNPGAPVREVRALSLDGSSVVTRDNLTVGADLPALTAPAPGDTDKIDLLWIPGGDPMRLEELMLDEKAMDLLYAVGNDAQYVASVCEGAMLAAASGLLDGYCATTHWAFLPCLGLFPSITVKPGYPRYVIDGNRITGGGISSGIDEALAIIALLSNDNVAGAVQLMVQYNPQPQFHQGDPSQATPPVYTPGDGSTCSIPHMAATIDKVITARESRRV</sequence>
<evidence type="ECO:0000259" key="1">
    <source>
        <dbReference type="Pfam" id="PF01965"/>
    </source>
</evidence>
<proteinExistence type="predicted"/>
<dbReference type="Proteomes" id="UP000604737">
    <property type="component" value="Unassembled WGS sequence"/>
</dbReference>
<dbReference type="Pfam" id="PF01965">
    <property type="entry name" value="DJ-1_PfpI"/>
    <property type="match status" value="1"/>
</dbReference>
<dbReference type="PANTHER" id="PTHR43130:SF2">
    <property type="entry name" value="DJ-1_PFPI DOMAIN-CONTAINING PROTEIN"/>
    <property type="match status" value="1"/>
</dbReference>
<comment type="caution">
    <text evidence="2">The sequence shown here is derived from an EMBL/GenBank/DDBJ whole genome shotgun (WGS) entry which is preliminary data.</text>
</comment>
<dbReference type="PANTHER" id="PTHR43130">
    <property type="entry name" value="ARAC-FAMILY TRANSCRIPTIONAL REGULATOR"/>
    <property type="match status" value="1"/>
</dbReference>
<name>A0ABQ3H0W2_9NEIS</name>
<dbReference type="CDD" id="cd03139">
    <property type="entry name" value="GATase1_PfpI_2"/>
    <property type="match status" value="1"/>
</dbReference>
<dbReference type="SUPFAM" id="SSF52317">
    <property type="entry name" value="Class I glutamine amidotransferase-like"/>
    <property type="match status" value="1"/>
</dbReference>
<protein>
    <submittedName>
        <fullName evidence="2">Dimethylglycine dehydrogenase</fullName>
    </submittedName>
</protein>
<dbReference type="InterPro" id="IPR002818">
    <property type="entry name" value="DJ-1/PfpI"/>
</dbReference>
<keyword evidence="3" id="KW-1185">Reference proteome</keyword>